<dbReference type="PRINTS" id="PR00014">
    <property type="entry name" value="FNTYPEIII"/>
</dbReference>
<evidence type="ECO:0000256" key="1">
    <source>
        <dbReference type="ARBA" id="ARBA00022737"/>
    </source>
</evidence>
<evidence type="ECO:0000313" key="6">
    <source>
        <dbReference type="Proteomes" id="UP001164693"/>
    </source>
</evidence>
<evidence type="ECO:0000313" key="5">
    <source>
        <dbReference type="EMBL" id="WAX59301.1"/>
    </source>
</evidence>
<dbReference type="Proteomes" id="UP001164693">
    <property type="component" value="Chromosome"/>
</dbReference>
<dbReference type="CDD" id="cd00063">
    <property type="entry name" value="FN3"/>
    <property type="match status" value="1"/>
</dbReference>
<dbReference type="SMART" id="SM00060">
    <property type="entry name" value="FN3"/>
    <property type="match status" value="1"/>
</dbReference>
<keyword evidence="6" id="KW-1185">Reference proteome</keyword>
<keyword evidence="3" id="KW-0119">Carbohydrate metabolism</keyword>
<dbReference type="PANTHER" id="PTHR13817">
    <property type="entry name" value="TITIN"/>
    <property type="match status" value="1"/>
</dbReference>
<keyword evidence="2" id="KW-0378">Hydrolase</keyword>
<evidence type="ECO:0000256" key="2">
    <source>
        <dbReference type="ARBA" id="ARBA00023295"/>
    </source>
</evidence>
<dbReference type="Pfam" id="PF00041">
    <property type="entry name" value="fn3"/>
    <property type="match status" value="1"/>
</dbReference>
<dbReference type="InterPro" id="IPR003961">
    <property type="entry name" value="FN3_dom"/>
</dbReference>
<evidence type="ECO:0000256" key="3">
    <source>
        <dbReference type="ARBA" id="ARBA00023326"/>
    </source>
</evidence>
<gene>
    <name evidence="5" type="ORF">M6B22_12235</name>
</gene>
<dbReference type="InterPro" id="IPR036116">
    <property type="entry name" value="FN3_sf"/>
</dbReference>
<name>A0ABY7K869_9ACTN</name>
<dbReference type="InterPro" id="IPR013783">
    <property type="entry name" value="Ig-like_fold"/>
</dbReference>
<keyword evidence="2" id="KW-0326">Glycosidase</keyword>
<dbReference type="PROSITE" id="PS50853">
    <property type="entry name" value="FN3"/>
    <property type="match status" value="1"/>
</dbReference>
<protein>
    <submittedName>
        <fullName evidence="5">Fibronectin type III domain-containing protein</fullName>
    </submittedName>
</protein>
<dbReference type="Gene3D" id="2.60.40.10">
    <property type="entry name" value="Immunoglobulins"/>
    <property type="match status" value="1"/>
</dbReference>
<evidence type="ECO:0000259" key="4">
    <source>
        <dbReference type="PROSITE" id="PS50853"/>
    </source>
</evidence>
<keyword evidence="3" id="KW-0624">Polysaccharide degradation</keyword>
<dbReference type="SUPFAM" id="SSF49265">
    <property type="entry name" value="Fibronectin type III"/>
    <property type="match status" value="1"/>
</dbReference>
<proteinExistence type="predicted"/>
<sequence>MDLGATSGRLPACGADGVSDCTVNETARGGDIKYVGAGSSRSPDDGTLENGWLYFGVATYGDNATIGNATIPYVDIDVDGDDVPDYEVYAQNAPGTDVLLAWLIDLNTGDAIDAEPVNFNLGDVDSNVFDTDVVTLPVWPAAIGVTGNPKKFPISYTVGTFSAYAAPLSNGDVDDVGPVAFDVAKPRVAVSDPLYLDQAGVSIDADVRNAHTKALVLHLHNATGNRAQVVDLGPAKASAPTHVRGTPGNRSVRLSWTAPSWTGAGPITGYDIRYSSNNGHTWRSASAAYHNRTATSATITGLTNGARYVFQVAALTSAGTSAYSASSAPVRPAFDRTHVGIGGSRHVHPGGHATLTVRVVDTTTHQPVHAKVTLWMRANRNHAWVKVATRITGTQGRASAQIRQFASAWYQWRYAGNSRHLPAHSVMRHVVAH</sequence>
<reference evidence="5" key="1">
    <citation type="submission" date="2022-05" db="EMBL/GenBank/DDBJ databases">
        <title>Jatrophihabitans sp. SB3-54 whole genome sequence.</title>
        <authorList>
            <person name="Suh M.K."/>
            <person name="Eom M.K."/>
            <person name="Kim J.S."/>
            <person name="Kim H.S."/>
            <person name="Do H.E."/>
            <person name="Shin Y.K."/>
            <person name="Lee J.-S."/>
        </authorList>
    </citation>
    <scope>NUCLEOTIDE SEQUENCE</scope>
    <source>
        <strain evidence="5">SB3-54</strain>
    </source>
</reference>
<keyword evidence="1" id="KW-0677">Repeat</keyword>
<organism evidence="5 6">
    <name type="scientific">Jatrophihabitans cynanchi</name>
    <dbReference type="NCBI Taxonomy" id="2944128"/>
    <lineage>
        <taxon>Bacteria</taxon>
        <taxon>Bacillati</taxon>
        <taxon>Actinomycetota</taxon>
        <taxon>Actinomycetes</taxon>
        <taxon>Jatrophihabitantales</taxon>
        <taxon>Jatrophihabitantaceae</taxon>
        <taxon>Jatrophihabitans</taxon>
    </lineage>
</organism>
<dbReference type="InterPro" id="IPR050964">
    <property type="entry name" value="Striated_Muscle_Regulatory"/>
</dbReference>
<feature type="domain" description="Fibronectin type-III" evidence="4">
    <location>
        <begin position="236"/>
        <end position="335"/>
    </location>
</feature>
<accession>A0ABY7K869</accession>
<dbReference type="PANTHER" id="PTHR13817:SF166">
    <property type="entry name" value="NEURONAL IGCAM-RELATED"/>
    <property type="match status" value="1"/>
</dbReference>
<dbReference type="EMBL" id="CP097463">
    <property type="protein sequence ID" value="WAX59301.1"/>
    <property type="molecule type" value="Genomic_DNA"/>
</dbReference>